<dbReference type="InterPro" id="IPR049821">
    <property type="entry name" value="PolIIIA_DnaE1_PHP"/>
</dbReference>
<dbReference type="Gene3D" id="1.10.10.1600">
    <property type="entry name" value="Bacterial DNA polymerase III alpha subunit, thumb domain"/>
    <property type="match status" value="1"/>
</dbReference>
<gene>
    <name evidence="11" type="primary">dnaE</name>
    <name evidence="11" type="ORF">AOQ87_01105</name>
</gene>
<comment type="subcellular location">
    <subcellularLocation>
        <location evidence="1">Cytoplasm</location>
    </subcellularLocation>
</comment>
<dbReference type="Gene3D" id="3.20.20.140">
    <property type="entry name" value="Metal-dependent hydrolases"/>
    <property type="match status" value="1"/>
</dbReference>
<proteinExistence type="predicted"/>
<evidence type="ECO:0000256" key="9">
    <source>
        <dbReference type="ARBA" id="ARBA00049244"/>
    </source>
</evidence>
<dbReference type="InterPro" id="IPR041931">
    <property type="entry name" value="DNA_pol3_alpha_thumb_dom"/>
</dbReference>
<evidence type="ECO:0000256" key="5">
    <source>
        <dbReference type="ARBA" id="ARBA00022679"/>
    </source>
</evidence>
<dbReference type="InterPro" id="IPR040982">
    <property type="entry name" value="DNA_pol3_finger"/>
</dbReference>
<dbReference type="GO" id="GO:0005737">
    <property type="term" value="C:cytoplasm"/>
    <property type="evidence" value="ECO:0007669"/>
    <property type="project" value="UniProtKB-SubCell"/>
</dbReference>
<evidence type="ECO:0000256" key="4">
    <source>
        <dbReference type="ARBA" id="ARBA00022490"/>
    </source>
</evidence>
<dbReference type="InterPro" id="IPR004013">
    <property type="entry name" value="PHP_dom"/>
</dbReference>
<evidence type="ECO:0000256" key="7">
    <source>
        <dbReference type="ARBA" id="ARBA00022705"/>
    </source>
</evidence>
<dbReference type="EMBL" id="CP012839">
    <property type="protein sequence ID" value="ARC53282.1"/>
    <property type="molecule type" value="Genomic_DNA"/>
</dbReference>
<dbReference type="Pfam" id="PF02811">
    <property type="entry name" value="PHP"/>
    <property type="match status" value="1"/>
</dbReference>
<dbReference type="STRING" id="428411.AOQ87_01105"/>
<dbReference type="NCBIfam" id="TIGR00594">
    <property type="entry name" value="polc"/>
    <property type="match status" value="1"/>
</dbReference>
<dbReference type="RefSeq" id="WP_080626521.1">
    <property type="nucleotide sequence ID" value="NZ_CP012839.1"/>
</dbReference>
<organism evidence="11 12">
    <name type="scientific">Candidatus Riesia pediculischaeffi</name>
    <dbReference type="NCBI Taxonomy" id="428411"/>
    <lineage>
        <taxon>Bacteria</taxon>
        <taxon>Pseudomonadati</taxon>
        <taxon>Pseudomonadota</taxon>
        <taxon>Gammaproteobacteria</taxon>
        <taxon>Enterobacterales</taxon>
        <taxon>Enterobacteriaceae</taxon>
        <taxon>Candidatus Riesia</taxon>
    </lineage>
</organism>
<dbReference type="AlphaFoldDB" id="A0A1V0HKL8"/>
<dbReference type="NCBIfam" id="NF004226">
    <property type="entry name" value="PRK05673.1"/>
    <property type="match status" value="1"/>
</dbReference>
<dbReference type="GO" id="GO:0003887">
    <property type="term" value="F:DNA-directed DNA polymerase activity"/>
    <property type="evidence" value="ECO:0007669"/>
    <property type="project" value="UniProtKB-KW"/>
</dbReference>
<dbReference type="InterPro" id="IPR003141">
    <property type="entry name" value="Pol/His_phosphatase_N"/>
</dbReference>
<evidence type="ECO:0000256" key="8">
    <source>
        <dbReference type="ARBA" id="ARBA00022932"/>
    </source>
</evidence>
<evidence type="ECO:0000256" key="2">
    <source>
        <dbReference type="ARBA" id="ARBA00012417"/>
    </source>
</evidence>
<feature type="domain" description="Polymerase/histidinol phosphatase N-terminal" evidence="10">
    <location>
        <begin position="9"/>
        <end position="76"/>
    </location>
</feature>
<dbReference type="InterPro" id="IPR029460">
    <property type="entry name" value="DNAPol_HHH"/>
</dbReference>
<keyword evidence="5 11" id="KW-0808">Transferase</keyword>
<keyword evidence="8" id="KW-0239">DNA-directed DNA polymerase</keyword>
<keyword evidence="12" id="KW-1185">Reference proteome</keyword>
<dbReference type="GO" id="GO:0008408">
    <property type="term" value="F:3'-5' exonuclease activity"/>
    <property type="evidence" value="ECO:0007669"/>
    <property type="project" value="InterPro"/>
</dbReference>
<dbReference type="CDD" id="cd04485">
    <property type="entry name" value="DnaE_OBF"/>
    <property type="match status" value="1"/>
</dbReference>
<dbReference type="KEGG" id="rped:AOQ87_01105"/>
<dbReference type="Pfam" id="PF07733">
    <property type="entry name" value="DNA_pol3_alpha"/>
    <property type="match status" value="1"/>
</dbReference>
<evidence type="ECO:0000256" key="3">
    <source>
        <dbReference type="ARBA" id="ARBA00019114"/>
    </source>
</evidence>
<protein>
    <recommendedName>
        <fullName evidence="3">DNA polymerase III subunit alpha</fullName>
        <ecNumber evidence="2">2.7.7.7</ecNumber>
    </recommendedName>
</protein>
<dbReference type="SUPFAM" id="SSF89550">
    <property type="entry name" value="PHP domain-like"/>
    <property type="match status" value="1"/>
</dbReference>
<sequence length="1176" mass="135978">MNSAQLNFIHLHVRSDYSISDGLSKIDIIVNRALELNMPAIAVTDRSNLHGMMKFYESSISVGIKPIIGADLIIRQESQYDVEVFDITILAKDRIGYQNLVKLISLSYQGGYDIKIGPTIKRSWLISYGEGLLLLSGGISGDVGKNVLSQNFNELEKSLDFYKTYFHNNYYIEVTRTGKIDEEKYIQKVIQISKEDNIPLVATNNVRFTNRDDFLAHRIRIAIQGGYILSKSRRDDKQYTDQQYLRSSQEMENIFQDIPECLRNSIEISKRCNLSFSFKKRLLPTFPSKDVKVKELFINYARCGLKRRLIEIYPDYFMREKKRKKYEERLEEEINVIHQMGFSGYFLIVMEFVKWSKQKNIPVGPGRGSGAGSLVAYSLNITDLDPIQFNLIFERFLNKERISMPDFDIDFCVKKRDLVIEHVIQKYGKEFVSQIISFGTMTARSVVKDVGRVMCYPYSFTDRVSKLIPFDTGMTIKNALSTEEHLKKLYNSEEDVKVLLDTAERLEGIVRNISKHAGGVVISPKKITKYFPLYYDPTGEISLTHLDKDDIEKFGLVKFDFLGLKTLTVIHDTIKIINHLSCRSKRKFVLSDLNLIPLNDQKCFDLLKSAETTAIFQLESIGMKDLIRKVKPDCFEDIIALIALFRPGPLKSGMVKNFINRKNGLEQISYPEKGCHHDLLKPILKNTYGIILYQEQVMQIAQILAGYTLGEADILRRAISKKNEKEMKNQRIIFEKRSIKRGVEEKIASRMFDIMEKFAGYGFNKSHSAAYALISYQTLWLKTYYPSEFMAASMTSEINNIEKISELIDECRRMDIKVLSPDINCGMYFFQVNLHGEIIYGMGAIKGVGKSLIDKIVDSRQRDGKFLNIFDFCKRMDVKKMNRRIIAKLILSGSFDCFKESRTKMLYSLEDVLKMTEQEKKNRSSGQIDMFEKKNYKCSSFLNEKNLCRQGINSTVLHGELDTLGFYLTKHPTEHYLSEIKYYTKERTIGDILSRDLSSEGSVTIVGSISSYRSVSFKRYERSIKFRKTIGIYTLRDFSGCLEMIVSTEKMKMYQSILKRENILVVTGSIQRNIYTKKNVMNVHDLMDLNSAREKYVRCISIMSDGGKIDKDSLKKVTDMLNNHRIGNKPVYFFYKKGNNFEKIRIERDVSITNELISDLRDIRSDGYRFKLCFKN</sequence>
<dbReference type="InterPro" id="IPR011708">
    <property type="entry name" value="DNA_pol3_alpha_NTPase_dom"/>
</dbReference>
<evidence type="ECO:0000259" key="10">
    <source>
        <dbReference type="SMART" id="SM00481"/>
    </source>
</evidence>
<dbReference type="Proteomes" id="UP000242793">
    <property type="component" value="Chromosome"/>
</dbReference>
<evidence type="ECO:0000256" key="6">
    <source>
        <dbReference type="ARBA" id="ARBA00022695"/>
    </source>
</evidence>
<keyword evidence="7" id="KW-0235">DNA replication</keyword>
<reference evidence="11 12" key="1">
    <citation type="submission" date="2015-10" db="EMBL/GenBank/DDBJ databases">
        <title>Survey of human and primate louse endosymbionts.</title>
        <authorList>
            <person name="Boyd B.M."/>
        </authorList>
    </citation>
    <scope>NUCLEOTIDE SEQUENCE [LARGE SCALE GENOMIC DNA]</scope>
    <source>
        <strain evidence="11 12">PTSK</strain>
    </source>
</reference>
<evidence type="ECO:0000313" key="12">
    <source>
        <dbReference type="Proteomes" id="UP000242793"/>
    </source>
</evidence>
<dbReference type="PANTHER" id="PTHR32294">
    <property type="entry name" value="DNA POLYMERASE III SUBUNIT ALPHA"/>
    <property type="match status" value="1"/>
</dbReference>
<name>A0A1V0HKL8_9ENTR</name>
<evidence type="ECO:0000313" key="11">
    <source>
        <dbReference type="EMBL" id="ARC53282.1"/>
    </source>
</evidence>
<dbReference type="Pfam" id="PF17657">
    <property type="entry name" value="DNA_pol3_finger"/>
    <property type="match status" value="1"/>
</dbReference>
<dbReference type="Pfam" id="PF14579">
    <property type="entry name" value="HHH_6"/>
    <property type="match status" value="1"/>
</dbReference>
<dbReference type="Gene3D" id="1.10.150.870">
    <property type="match status" value="1"/>
</dbReference>
<dbReference type="GO" id="GO:0006260">
    <property type="term" value="P:DNA replication"/>
    <property type="evidence" value="ECO:0007669"/>
    <property type="project" value="UniProtKB-KW"/>
</dbReference>
<keyword evidence="4" id="KW-0963">Cytoplasm</keyword>
<evidence type="ECO:0000256" key="1">
    <source>
        <dbReference type="ARBA" id="ARBA00004496"/>
    </source>
</evidence>
<accession>A0A1V0HKL8</accession>
<dbReference type="InterPro" id="IPR004805">
    <property type="entry name" value="DnaE2/DnaE/PolC"/>
</dbReference>
<comment type="catalytic activity">
    <reaction evidence="9">
        <text>DNA(n) + a 2'-deoxyribonucleoside 5'-triphosphate = DNA(n+1) + diphosphate</text>
        <dbReference type="Rhea" id="RHEA:22508"/>
        <dbReference type="Rhea" id="RHEA-COMP:17339"/>
        <dbReference type="Rhea" id="RHEA-COMP:17340"/>
        <dbReference type="ChEBI" id="CHEBI:33019"/>
        <dbReference type="ChEBI" id="CHEBI:61560"/>
        <dbReference type="ChEBI" id="CHEBI:173112"/>
        <dbReference type="EC" id="2.7.7.7"/>
    </reaction>
</comment>
<dbReference type="EC" id="2.7.7.7" evidence="2"/>
<keyword evidence="6 11" id="KW-0548">Nucleotidyltransferase</keyword>
<dbReference type="InterPro" id="IPR016195">
    <property type="entry name" value="Pol/histidinol_Pase-like"/>
</dbReference>
<dbReference type="SMART" id="SM00481">
    <property type="entry name" value="POLIIIAc"/>
    <property type="match status" value="1"/>
</dbReference>
<dbReference type="PANTHER" id="PTHR32294:SF0">
    <property type="entry name" value="DNA POLYMERASE III SUBUNIT ALPHA"/>
    <property type="match status" value="1"/>
</dbReference>
<dbReference type="CDD" id="cd07433">
    <property type="entry name" value="PHP_PolIIIA_DnaE1"/>
    <property type="match status" value="1"/>
</dbReference>